<reference evidence="2" key="1">
    <citation type="journal article" date="2017" name="Genome Biol.">
        <title>Comparative genomics reveals high biological diversity and specific adaptations in the industrially and medically important fungal genus Aspergillus.</title>
        <authorList>
            <person name="de Vries R.P."/>
            <person name="Riley R."/>
            <person name="Wiebenga A."/>
            <person name="Aguilar-Osorio G."/>
            <person name="Amillis S."/>
            <person name="Uchima C.A."/>
            <person name="Anderluh G."/>
            <person name="Asadollahi M."/>
            <person name="Askin M."/>
            <person name="Barry K."/>
            <person name="Battaglia E."/>
            <person name="Bayram O."/>
            <person name="Benocci T."/>
            <person name="Braus-Stromeyer S.A."/>
            <person name="Caldana C."/>
            <person name="Canovas D."/>
            <person name="Cerqueira G.C."/>
            <person name="Chen F."/>
            <person name="Chen W."/>
            <person name="Choi C."/>
            <person name="Clum A."/>
            <person name="Dos Santos R.A."/>
            <person name="Damasio A.R."/>
            <person name="Diallinas G."/>
            <person name="Emri T."/>
            <person name="Fekete E."/>
            <person name="Flipphi M."/>
            <person name="Freyberg S."/>
            <person name="Gallo A."/>
            <person name="Gournas C."/>
            <person name="Habgood R."/>
            <person name="Hainaut M."/>
            <person name="Harispe M.L."/>
            <person name="Henrissat B."/>
            <person name="Hilden K.S."/>
            <person name="Hope R."/>
            <person name="Hossain A."/>
            <person name="Karabika E."/>
            <person name="Karaffa L."/>
            <person name="Karanyi Z."/>
            <person name="Krasevec N."/>
            <person name="Kuo A."/>
            <person name="Kusch H."/>
            <person name="LaButti K."/>
            <person name="Lagendijk E.L."/>
            <person name="Lapidus A."/>
            <person name="Levasseur A."/>
            <person name="Lindquist E."/>
            <person name="Lipzen A."/>
            <person name="Logrieco A.F."/>
            <person name="MacCabe A."/>
            <person name="Maekelae M.R."/>
            <person name="Malavazi I."/>
            <person name="Melin P."/>
            <person name="Meyer V."/>
            <person name="Mielnichuk N."/>
            <person name="Miskei M."/>
            <person name="Molnar A.P."/>
            <person name="Mule G."/>
            <person name="Ngan C.Y."/>
            <person name="Orejas M."/>
            <person name="Orosz E."/>
            <person name="Ouedraogo J.P."/>
            <person name="Overkamp K.M."/>
            <person name="Park H.-S."/>
            <person name="Perrone G."/>
            <person name="Piumi F."/>
            <person name="Punt P.J."/>
            <person name="Ram A.F."/>
            <person name="Ramon A."/>
            <person name="Rauscher S."/>
            <person name="Record E."/>
            <person name="Riano-Pachon D.M."/>
            <person name="Robert V."/>
            <person name="Roehrig J."/>
            <person name="Ruller R."/>
            <person name="Salamov A."/>
            <person name="Salih N.S."/>
            <person name="Samson R.A."/>
            <person name="Sandor E."/>
            <person name="Sanguinetti M."/>
            <person name="Schuetze T."/>
            <person name="Sepcic K."/>
            <person name="Shelest E."/>
            <person name="Sherlock G."/>
            <person name="Sophianopoulou V."/>
            <person name="Squina F.M."/>
            <person name="Sun H."/>
            <person name="Susca A."/>
            <person name="Todd R.B."/>
            <person name="Tsang A."/>
            <person name="Unkles S.E."/>
            <person name="van de Wiele N."/>
            <person name="van Rossen-Uffink D."/>
            <person name="Oliveira J.V."/>
            <person name="Vesth T.C."/>
            <person name="Visser J."/>
            <person name="Yu J.-H."/>
            <person name="Zhou M."/>
            <person name="Andersen M.R."/>
            <person name="Archer D.B."/>
            <person name="Baker S.E."/>
            <person name="Benoit I."/>
            <person name="Brakhage A.A."/>
            <person name="Braus G.H."/>
            <person name="Fischer R."/>
            <person name="Frisvad J.C."/>
            <person name="Goldman G.H."/>
            <person name="Houbraken J."/>
            <person name="Oakley B."/>
            <person name="Pocsi I."/>
            <person name="Scazzocchio C."/>
            <person name="Seiboth B."/>
            <person name="vanKuyk P.A."/>
            <person name="Wortman J."/>
            <person name="Dyer P.S."/>
            <person name="Grigoriev I.V."/>
        </authorList>
    </citation>
    <scope>NUCLEOTIDE SEQUENCE [LARGE SCALE GENOMIC DNA]</scope>
    <source>
        <strain evidence="2">CBS 506.65</strain>
    </source>
</reference>
<evidence type="ECO:0000313" key="1">
    <source>
        <dbReference type="EMBL" id="OJJ43534.1"/>
    </source>
</evidence>
<keyword evidence="2" id="KW-1185">Reference proteome</keyword>
<accession>A0A1L9S8R1</accession>
<dbReference type="AlphaFoldDB" id="A0A1L9S8R1"/>
<proteinExistence type="predicted"/>
<dbReference type="GeneID" id="34610420"/>
<evidence type="ECO:0000313" key="2">
    <source>
        <dbReference type="Proteomes" id="UP000184188"/>
    </source>
</evidence>
<sequence length="89" mass="10127">MNNIQMEEYQGPLIPLQSIPSDIEAQLAGIVRNVTWHFAGQAHTYVADFDVVDTDRFDVLISQFTLNTYQFLPRVSTPRTEPRDLDSTA</sequence>
<name>A0A1L9S8R1_9EURO</name>
<organism evidence="1 2">
    <name type="scientific">Penicilliopsis zonata CBS 506.65</name>
    <dbReference type="NCBI Taxonomy" id="1073090"/>
    <lineage>
        <taxon>Eukaryota</taxon>
        <taxon>Fungi</taxon>
        <taxon>Dikarya</taxon>
        <taxon>Ascomycota</taxon>
        <taxon>Pezizomycotina</taxon>
        <taxon>Eurotiomycetes</taxon>
        <taxon>Eurotiomycetidae</taxon>
        <taxon>Eurotiales</taxon>
        <taxon>Aspergillaceae</taxon>
        <taxon>Penicilliopsis</taxon>
    </lineage>
</organism>
<dbReference type="EMBL" id="KV878351">
    <property type="protein sequence ID" value="OJJ43534.1"/>
    <property type="molecule type" value="Genomic_DNA"/>
</dbReference>
<gene>
    <name evidence="1" type="ORF">ASPZODRAFT_135991</name>
</gene>
<dbReference type="Proteomes" id="UP000184188">
    <property type="component" value="Unassembled WGS sequence"/>
</dbReference>
<protein>
    <submittedName>
        <fullName evidence="1">Uncharacterized protein</fullName>
    </submittedName>
</protein>
<dbReference type="VEuPathDB" id="FungiDB:ASPZODRAFT_135991"/>
<dbReference type="RefSeq" id="XP_022578044.1">
    <property type="nucleotide sequence ID" value="XM_022723955.1"/>
</dbReference>